<dbReference type="Proteomes" id="UP000251431">
    <property type="component" value="Unassembled WGS sequence"/>
</dbReference>
<evidence type="ECO:0000313" key="1">
    <source>
        <dbReference type="EMBL" id="SPT98369.1"/>
    </source>
</evidence>
<dbReference type="AlphaFoldDB" id="A0A2X0XHI3"/>
<gene>
    <name evidence="1" type="ORF">NCTC7582_01624</name>
</gene>
<accession>A0A2X0XHI3</accession>
<sequence length="38" mass="4880">MYDELWRVFKSWAKELPPAPKWTAWHHKTFNRPRRKRK</sequence>
<evidence type="ECO:0000313" key="2">
    <source>
        <dbReference type="Proteomes" id="UP000251431"/>
    </source>
</evidence>
<protein>
    <submittedName>
        <fullName evidence="1">Uncharacterized protein</fullName>
    </submittedName>
</protein>
<organism evidence="1 2">
    <name type="scientific">Lysinibacillus capsici</name>
    <dbReference type="NCBI Taxonomy" id="2115968"/>
    <lineage>
        <taxon>Bacteria</taxon>
        <taxon>Bacillati</taxon>
        <taxon>Bacillota</taxon>
        <taxon>Bacilli</taxon>
        <taxon>Bacillales</taxon>
        <taxon>Bacillaceae</taxon>
        <taxon>Lysinibacillus</taxon>
    </lineage>
</organism>
<name>A0A2X0XHI3_9BACI</name>
<proteinExistence type="predicted"/>
<reference evidence="1 2" key="1">
    <citation type="submission" date="2018-06" db="EMBL/GenBank/DDBJ databases">
        <authorList>
            <consortium name="Pathogen Informatics"/>
            <person name="Doyle S."/>
        </authorList>
    </citation>
    <scope>NUCLEOTIDE SEQUENCE [LARGE SCALE GENOMIC DNA]</scope>
    <source>
        <strain evidence="1 2">NCTC7582</strain>
    </source>
</reference>
<dbReference type="EMBL" id="UAQE01000001">
    <property type="protein sequence ID" value="SPT98369.1"/>
    <property type="molecule type" value="Genomic_DNA"/>
</dbReference>